<dbReference type="RefSeq" id="WP_071649907.1">
    <property type="nucleotide sequence ID" value="NZ_CP017962.1"/>
</dbReference>
<feature type="domain" description="DnaB/C C-terminal" evidence="2">
    <location>
        <begin position="147"/>
        <end position="213"/>
    </location>
</feature>
<evidence type="ECO:0000313" key="3">
    <source>
        <dbReference type="EMBL" id="APC50091.1"/>
    </source>
</evidence>
<dbReference type="Pfam" id="PF07261">
    <property type="entry name" value="DnaB_2"/>
    <property type="match status" value="1"/>
</dbReference>
<dbReference type="InterPro" id="IPR053162">
    <property type="entry name" value="DnaD"/>
</dbReference>
<reference evidence="3 4" key="1">
    <citation type="submission" date="2016-11" db="EMBL/GenBank/DDBJ databases">
        <title>Complete genome sequencing of Virgibacillus halodenitrificans PDB-F2.</title>
        <authorList>
            <person name="Sun Z."/>
            <person name="Zhou Y."/>
            <person name="Li H."/>
        </authorList>
    </citation>
    <scope>NUCLEOTIDE SEQUENCE [LARGE SCALE GENOMIC DNA]</scope>
    <source>
        <strain evidence="3 4">PDB-F2</strain>
    </source>
</reference>
<dbReference type="AlphaFoldDB" id="A0AAC9J1Z7"/>
<dbReference type="PANTHER" id="PTHR37293">
    <property type="entry name" value="PHAGE REPLICATION PROTEIN-RELATED"/>
    <property type="match status" value="1"/>
</dbReference>
<accession>A0AAC9J1Z7</accession>
<dbReference type="PANTHER" id="PTHR37293:SF5">
    <property type="entry name" value="DNA REPLICATION PROTEIN"/>
    <property type="match status" value="1"/>
</dbReference>
<protein>
    <recommendedName>
        <fullName evidence="2">DnaB/C C-terminal domain-containing protein</fullName>
    </recommendedName>
</protein>
<evidence type="ECO:0000313" key="4">
    <source>
        <dbReference type="Proteomes" id="UP000182945"/>
    </source>
</evidence>
<evidence type="ECO:0000259" key="2">
    <source>
        <dbReference type="Pfam" id="PF07261"/>
    </source>
</evidence>
<dbReference type="InterPro" id="IPR006343">
    <property type="entry name" value="DnaB/C_C"/>
</dbReference>
<name>A0AAC9J1Z7_VIRHA</name>
<dbReference type="Gene3D" id="1.10.10.630">
    <property type="entry name" value="DnaD domain-like"/>
    <property type="match status" value="1"/>
</dbReference>
<dbReference type="SUPFAM" id="SSF158499">
    <property type="entry name" value="DnaD domain-like"/>
    <property type="match status" value="1"/>
</dbReference>
<sequence>MNYIKQMNAFHLKIDLEPISIQARSLWLTLIDINNKLLWRKTFTVAASKLQDKSGLSASSFKRARIELEENGFIQVTSQGGNQAAVYHVVQLYADTSSEMEPHEEKVDYTSDQKLSHKLSPLIKHKQKTKIKEKQEEEAATGAKLFYFDNFGEPNTYITEELIYWIDDVGDALVIQAMKRSLEQGKSHWGYVKAILHAWRNKGIEDVAAAKEEENNYRVRKEEKEQKTNLFDQLRQEQIPDWFIKNKREQAEMAAQKREGIPEEYLETEEEQREELERLLARFS</sequence>
<dbReference type="NCBIfam" id="TIGR01446">
    <property type="entry name" value="DnaD_dom"/>
    <property type="match status" value="1"/>
</dbReference>
<proteinExistence type="inferred from homology"/>
<dbReference type="EMBL" id="CP017962">
    <property type="protein sequence ID" value="APC50091.1"/>
    <property type="molecule type" value="Genomic_DNA"/>
</dbReference>
<organism evidence="3 4">
    <name type="scientific">Virgibacillus halodenitrificans</name>
    <name type="common">Bacillus halodenitrificans</name>
    <dbReference type="NCBI Taxonomy" id="1482"/>
    <lineage>
        <taxon>Bacteria</taxon>
        <taxon>Bacillati</taxon>
        <taxon>Bacillota</taxon>
        <taxon>Bacilli</taxon>
        <taxon>Bacillales</taxon>
        <taxon>Bacillaceae</taxon>
        <taxon>Virgibacillus</taxon>
    </lineage>
</organism>
<comment type="similarity">
    <text evidence="1">Belongs to the DnaB/DnaD family.</text>
</comment>
<evidence type="ECO:0000256" key="1">
    <source>
        <dbReference type="ARBA" id="ARBA00093462"/>
    </source>
</evidence>
<gene>
    <name evidence="3" type="ORF">BME96_18630</name>
</gene>
<dbReference type="KEGG" id="vhl:BME96_18630"/>
<dbReference type="Proteomes" id="UP000182945">
    <property type="component" value="Chromosome"/>
</dbReference>
<dbReference type="InterPro" id="IPR034829">
    <property type="entry name" value="DnaD-like_sf"/>
</dbReference>
<dbReference type="GeneID" id="71516431"/>